<gene>
    <name evidence="2" type="ORF">G3574_04635</name>
</gene>
<proteinExistence type="predicted"/>
<feature type="chain" id="PRO_5025628803" description="Lipoprotein" evidence="1">
    <location>
        <begin position="32"/>
        <end position="73"/>
    </location>
</feature>
<protein>
    <recommendedName>
        <fullName evidence="4">Lipoprotein</fullName>
    </recommendedName>
</protein>
<dbReference type="RefSeq" id="WP_163960845.1">
    <property type="nucleotide sequence ID" value="NZ_JAAIVB010000012.1"/>
</dbReference>
<dbReference type="PROSITE" id="PS51257">
    <property type="entry name" value="PROKAR_LIPOPROTEIN"/>
    <property type="match status" value="1"/>
</dbReference>
<keyword evidence="1" id="KW-0732">Signal</keyword>
<organism evidence="2 3">
    <name type="scientific">Noviherbaspirillum galbum</name>
    <dbReference type="NCBI Taxonomy" id="2709383"/>
    <lineage>
        <taxon>Bacteria</taxon>
        <taxon>Pseudomonadati</taxon>
        <taxon>Pseudomonadota</taxon>
        <taxon>Betaproteobacteria</taxon>
        <taxon>Burkholderiales</taxon>
        <taxon>Oxalobacteraceae</taxon>
        <taxon>Noviherbaspirillum</taxon>
    </lineage>
</organism>
<sequence length="73" mass="7875">MKTSRLFKACKPSRKTVAVIVLLASSLAACGVESEAPRPQRGPSRLMTGEGGELTHALMDMSERPPPWRPGPM</sequence>
<comment type="caution">
    <text evidence="2">The sequence shown here is derived from an EMBL/GenBank/DDBJ whole genome shotgun (WGS) entry which is preliminary data.</text>
</comment>
<dbReference type="EMBL" id="JAAIVB010000012">
    <property type="protein sequence ID" value="NEX60356.1"/>
    <property type="molecule type" value="Genomic_DNA"/>
</dbReference>
<dbReference type="Proteomes" id="UP000482155">
    <property type="component" value="Unassembled WGS sequence"/>
</dbReference>
<evidence type="ECO:0008006" key="4">
    <source>
        <dbReference type="Google" id="ProtNLM"/>
    </source>
</evidence>
<reference evidence="2 3" key="1">
    <citation type="submission" date="2020-02" db="EMBL/GenBank/DDBJ databases">
        <authorList>
            <person name="Kim M.K."/>
        </authorList>
    </citation>
    <scope>NUCLEOTIDE SEQUENCE [LARGE SCALE GENOMIC DNA]</scope>
    <source>
        <strain evidence="2 3">17J57-3</strain>
    </source>
</reference>
<dbReference type="AlphaFoldDB" id="A0A6B3SNU2"/>
<keyword evidence="3" id="KW-1185">Reference proteome</keyword>
<name>A0A6B3SNU2_9BURK</name>
<feature type="signal peptide" evidence="1">
    <location>
        <begin position="1"/>
        <end position="31"/>
    </location>
</feature>
<accession>A0A6B3SNU2</accession>
<evidence type="ECO:0000256" key="1">
    <source>
        <dbReference type="SAM" id="SignalP"/>
    </source>
</evidence>
<evidence type="ECO:0000313" key="3">
    <source>
        <dbReference type="Proteomes" id="UP000482155"/>
    </source>
</evidence>
<evidence type="ECO:0000313" key="2">
    <source>
        <dbReference type="EMBL" id="NEX60356.1"/>
    </source>
</evidence>